<dbReference type="Proteomes" id="UP001156601">
    <property type="component" value="Unassembled WGS sequence"/>
</dbReference>
<comment type="caution">
    <text evidence="2">The sequence shown here is derived from an EMBL/GenBank/DDBJ whole genome shotgun (WGS) entry which is preliminary data.</text>
</comment>
<dbReference type="PANTHER" id="PTHR43798">
    <property type="entry name" value="MONOACYLGLYCEROL LIPASE"/>
    <property type="match status" value="1"/>
</dbReference>
<dbReference type="PANTHER" id="PTHR43798:SF33">
    <property type="entry name" value="HYDROLASE, PUTATIVE (AFU_ORTHOLOGUE AFUA_2G14860)-RELATED"/>
    <property type="match status" value="1"/>
</dbReference>
<keyword evidence="2" id="KW-0378">Hydrolase</keyword>
<dbReference type="EMBL" id="BSOT01000005">
    <property type="protein sequence ID" value="GLR69663.1"/>
    <property type="molecule type" value="Genomic_DNA"/>
</dbReference>
<dbReference type="PRINTS" id="PR00111">
    <property type="entry name" value="ABHYDROLASE"/>
</dbReference>
<name>A0AA37WH59_9ALTE</name>
<dbReference type="SUPFAM" id="SSF53474">
    <property type="entry name" value="alpha/beta-Hydrolases"/>
    <property type="match status" value="1"/>
</dbReference>
<dbReference type="InterPro" id="IPR050266">
    <property type="entry name" value="AB_hydrolase_sf"/>
</dbReference>
<dbReference type="GO" id="GO:0016020">
    <property type="term" value="C:membrane"/>
    <property type="evidence" value="ECO:0007669"/>
    <property type="project" value="TreeGrafter"/>
</dbReference>
<protein>
    <submittedName>
        <fullName evidence="2">Alpha/beta hydrolase</fullName>
    </submittedName>
</protein>
<feature type="domain" description="AB hydrolase-1" evidence="1">
    <location>
        <begin position="24"/>
        <end position="131"/>
    </location>
</feature>
<dbReference type="RefSeq" id="WP_284215983.1">
    <property type="nucleotide sequence ID" value="NZ_BSOT01000005.1"/>
</dbReference>
<dbReference type="AlphaFoldDB" id="A0AA37WH59"/>
<organism evidence="2 3">
    <name type="scientific">Agaribacter marinus</name>
    <dbReference type="NCBI Taxonomy" id="1431249"/>
    <lineage>
        <taxon>Bacteria</taxon>
        <taxon>Pseudomonadati</taxon>
        <taxon>Pseudomonadota</taxon>
        <taxon>Gammaproteobacteria</taxon>
        <taxon>Alteromonadales</taxon>
        <taxon>Alteromonadaceae</taxon>
        <taxon>Agaribacter</taxon>
    </lineage>
</organism>
<gene>
    <name evidence="2" type="ORF">GCM10007852_05710</name>
</gene>
<evidence type="ECO:0000313" key="2">
    <source>
        <dbReference type="EMBL" id="GLR69663.1"/>
    </source>
</evidence>
<evidence type="ECO:0000313" key="3">
    <source>
        <dbReference type="Proteomes" id="UP001156601"/>
    </source>
</evidence>
<dbReference type="InterPro" id="IPR000073">
    <property type="entry name" value="AB_hydrolase_1"/>
</dbReference>
<reference evidence="2" key="1">
    <citation type="journal article" date="2014" name="Int. J. Syst. Evol. Microbiol.">
        <title>Complete genome sequence of Corynebacterium casei LMG S-19264T (=DSM 44701T), isolated from a smear-ripened cheese.</title>
        <authorList>
            <consortium name="US DOE Joint Genome Institute (JGI-PGF)"/>
            <person name="Walter F."/>
            <person name="Albersmeier A."/>
            <person name="Kalinowski J."/>
            <person name="Ruckert C."/>
        </authorList>
    </citation>
    <scope>NUCLEOTIDE SEQUENCE</scope>
    <source>
        <strain evidence="2">NBRC 110023</strain>
    </source>
</reference>
<reference evidence="2" key="2">
    <citation type="submission" date="2023-01" db="EMBL/GenBank/DDBJ databases">
        <title>Draft genome sequence of Agaribacter marinus strain NBRC 110023.</title>
        <authorList>
            <person name="Sun Q."/>
            <person name="Mori K."/>
        </authorList>
    </citation>
    <scope>NUCLEOTIDE SEQUENCE</scope>
    <source>
        <strain evidence="2">NBRC 110023</strain>
    </source>
</reference>
<keyword evidence="3" id="KW-1185">Reference proteome</keyword>
<dbReference type="InterPro" id="IPR029058">
    <property type="entry name" value="AB_hydrolase_fold"/>
</dbReference>
<evidence type="ECO:0000259" key="1">
    <source>
        <dbReference type="Pfam" id="PF00561"/>
    </source>
</evidence>
<dbReference type="GO" id="GO:0016787">
    <property type="term" value="F:hydrolase activity"/>
    <property type="evidence" value="ECO:0007669"/>
    <property type="project" value="UniProtKB-KW"/>
</dbReference>
<sequence>MKEIIFQLKGRNFSGLSNDNQGKPIVLCLHGFLDNAASFVPLAPYLSDYRIIAIDLMGHGSSSHYNDGHYYQLTDYVYDLYELVKRQHWQRIILIGHSLGGIVASIFSATFPELVKSLVCIESFGPLSESEKSSALQLKASFESRLKTSSSTIRQPQSFDAVIKARQLVSDMAVEHIELIMSRNVAIKENGDIQWKTDRKLRTTSPLRLTETQAALILGAIECDTLIILGNNGYEKLQVARERRAAYFSKLTVSQRQGGHYVHMESPRAVATDILTHLANG</sequence>
<accession>A0AA37WH59</accession>
<dbReference type="Pfam" id="PF00561">
    <property type="entry name" value="Abhydrolase_1"/>
    <property type="match status" value="1"/>
</dbReference>
<dbReference type="Gene3D" id="3.40.50.1820">
    <property type="entry name" value="alpha/beta hydrolase"/>
    <property type="match status" value="1"/>
</dbReference>
<proteinExistence type="predicted"/>